<feature type="compositionally biased region" description="Pro residues" evidence="1">
    <location>
        <begin position="22"/>
        <end position="39"/>
    </location>
</feature>
<dbReference type="Proteomes" id="UP000075260">
    <property type="component" value="Unassembled WGS sequence"/>
</dbReference>
<reference evidence="3 4" key="1">
    <citation type="submission" date="2014-02" db="EMBL/GenBank/DDBJ databases">
        <title>The small core and large imbalanced accessory genome model reveals a collaborative survival strategy of Sorangium cellulosum strains in nature.</title>
        <authorList>
            <person name="Han K."/>
            <person name="Peng R."/>
            <person name="Blom J."/>
            <person name="Li Y.-Z."/>
        </authorList>
    </citation>
    <scope>NUCLEOTIDE SEQUENCE [LARGE SCALE GENOMIC DNA]</scope>
    <source>
        <strain evidence="3 4">So0008-312</strain>
    </source>
</reference>
<dbReference type="SUPFAM" id="SSF55781">
    <property type="entry name" value="GAF domain-like"/>
    <property type="match status" value="1"/>
</dbReference>
<feature type="compositionally biased region" description="Low complexity" evidence="1">
    <location>
        <begin position="1"/>
        <end position="21"/>
    </location>
</feature>
<evidence type="ECO:0000313" key="3">
    <source>
        <dbReference type="EMBL" id="KYF63129.1"/>
    </source>
</evidence>
<evidence type="ECO:0000313" key="4">
    <source>
        <dbReference type="Proteomes" id="UP000075260"/>
    </source>
</evidence>
<feature type="domain" description="GAF" evidence="2">
    <location>
        <begin position="117"/>
        <end position="209"/>
    </location>
</feature>
<organism evidence="3 4">
    <name type="scientific">Sorangium cellulosum</name>
    <name type="common">Polyangium cellulosum</name>
    <dbReference type="NCBI Taxonomy" id="56"/>
    <lineage>
        <taxon>Bacteria</taxon>
        <taxon>Pseudomonadati</taxon>
        <taxon>Myxococcota</taxon>
        <taxon>Polyangia</taxon>
        <taxon>Polyangiales</taxon>
        <taxon>Polyangiaceae</taxon>
        <taxon>Sorangium</taxon>
    </lineage>
</organism>
<dbReference type="InterPro" id="IPR003018">
    <property type="entry name" value="GAF"/>
</dbReference>
<dbReference type="Gene3D" id="3.30.450.40">
    <property type="match status" value="1"/>
</dbReference>
<accession>A0A150Q575</accession>
<dbReference type="InterPro" id="IPR029016">
    <property type="entry name" value="GAF-like_dom_sf"/>
</dbReference>
<protein>
    <recommendedName>
        <fullName evidence="2">GAF domain-containing protein</fullName>
    </recommendedName>
</protein>
<dbReference type="AlphaFoldDB" id="A0A150Q575"/>
<sequence>MPAAAPLPSASATPEEQASPARPEPASPPAEAAPPAPSRPPRRRSSYPPRDGRLSGDDLIAELFEACSDLHFLQDTLAGADFILALALDKIPCALGLVSLFDINRREFVVVRQHGGKTALLTRLSERAPLALAAMRSRRAVVVPDVSSDERVMDDRWKATGVELRSVVCAPVELAGRYLGLLEIANPLDGKPFSESDGNALTYIGQQFAEFVGARGVVTEPGLVTAATRRAAR</sequence>
<evidence type="ECO:0000256" key="1">
    <source>
        <dbReference type="SAM" id="MobiDB-lite"/>
    </source>
</evidence>
<dbReference type="Pfam" id="PF01590">
    <property type="entry name" value="GAF"/>
    <property type="match status" value="1"/>
</dbReference>
<gene>
    <name evidence="3" type="ORF">BE15_39940</name>
</gene>
<name>A0A150Q575_SORCE</name>
<dbReference type="EMBL" id="JEMA01001035">
    <property type="protein sequence ID" value="KYF63129.1"/>
    <property type="molecule type" value="Genomic_DNA"/>
</dbReference>
<evidence type="ECO:0000259" key="2">
    <source>
        <dbReference type="Pfam" id="PF01590"/>
    </source>
</evidence>
<proteinExistence type="predicted"/>
<feature type="region of interest" description="Disordered" evidence="1">
    <location>
        <begin position="1"/>
        <end position="52"/>
    </location>
</feature>
<comment type="caution">
    <text evidence="3">The sequence shown here is derived from an EMBL/GenBank/DDBJ whole genome shotgun (WGS) entry which is preliminary data.</text>
</comment>